<evidence type="ECO:0000313" key="2">
    <source>
        <dbReference type="EMBL" id="MEJ1249658.1"/>
    </source>
</evidence>
<gene>
    <name evidence="2" type="ORF">WB794_08235</name>
</gene>
<sequence>MDALERLAQAGDPDAACRLFVGTRRCRMVEQRLRRAEQMQAHLERGEAPRISEDMAVLSIANALEQTRALASWCEGADPARFPDADAFAERAFSRMSSAQKVLLVMSRQDGSIARMPRHFGSPGGLGGSTGFIYPQFLSDHGRAALEEGVRQANPLALEGMIMLHSPAWIPGGEETPRLSMPDRRRFARYALLMTRVFGEDEVGPAVGGVLARSLASMGADERAEAERWADREAARWRAQASNGMAPAEGGESQAGEIARGCESFP</sequence>
<evidence type="ECO:0000256" key="1">
    <source>
        <dbReference type="SAM" id="MobiDB-lite"/>
    </source>
</evidence>
<organism evidence="2 3">
    <name type="scientific">Denitratimonas tolerans</name>
    <dbReference type="NCBI Taxonomy" id="1338420"/>
    <lineage>
        <taxon>Bacteria</taxon>
        <taxon>Pseudomonadati</taxon>
        <taxon>Pseudomonadota</taxon>
        <taxon>Gammaproteobacteria</taxon>
        <taxon>Lysobacterales</taxon>
        <taxon>Lysobacteraceae</taxon>
        <taxon>Denitratimonas</taxon>
    </lineage>
</organism>
<dbReference type="Proteomes" id="UP001364472">
    <property type="component" value="Unassembled WGS sequence"/>
</dbReference>
<feature type="region of interest" description="Disordered" evidence="1">
    <location>
        <begin position="241"/>
        <end position="266"/>
    </location>
</feature>
<comment type="caution">
    <text evidence="2">The sequence shown here is derived from an EMBL/GenBank/DDBJ whole genome shotgun (WGS) entry which is preliminary data.</text>
</comment>
<dbReference type="AlphaFoldDB" id="A0AAW9R6B2"/>
<protein>
    <submittedName>
        <fullName evidence="2">Uncharacterized protein</fullName>
    </submittedName>
</protein>
<reference evidence="2 3" key="1">
    <citation type="journal article" date="2016" name="Antonie Van Leeuwenhoek">
        <title>Denitratimonas tolerans gen. nov., sp. nov., a denitrifying bacterium isolated from a bioreactor for tannery wastewater treatment.</title>
        <authorList>
            <person name="Han S.I."/>
            <person name="Kim J.O."/>
            <person name="Lee Y.R."/>
            <person name="Ekpeghere K.I."/>
            <person name="Koh S.C."/>
            <person name="Whang K.S."/>
        </authorList>
    </citation>
    <scope>NUCLEOTIDE SEQUENCE [LARGE SCALE GENOMIC DNA]</scope>
    <source>
        <strain evidence="2 3">KACC 17565</strain>
    </source>
</reference>
<accession>A0AAW9R6B2</accession>
<name>A0AAW9R6B2_9GAMM</name>
<evidence type="ECO:0000313" key="3">
    <source>
        <dbReference type="Proteomes" id="UP001364472"/>
    </source>
</evidence>
<keyword evidence="3" id="KW-1185">Reference proteome</keyword>
<proteinExistence type="predicted"/>
<dbReference type="EMBL" id="JBBDHC010000010">
    <property type="protein sequence ID" value="MEJ1249658.1"/>
    <property type="molecule type" value="Genomic_DNA"/>
</dbReference>